<name>A0ABM8TRF8_9BURK</name>
<keyword evidence="1" id="KW-0812">Transmembrane</keyword>
<keyword evidence="1" id="KW-0472">Membrane</keyword>
<keyword evidence="1" id="KW-1133">Transmembrane helix</keyword>
<comment type="caution">
    <text evidence="2">The sequence shown here is derived from an EMBL/GenBank/DDBJ whole genome shotgun (WGS) entry which is preliminary data.</text>
</comment>
<keyword evidence="3" id="KW-1185">Reference proteome</keyword>
<dbReference type="Pfam" id="PF16074">
    <property type="entry name" value="PilW"/>
    <property type="match status" value="1"/>
</dbReference>
<dbReference type="EMBL" id="CAJPVI010000050">
    <property type="protein sequence ID" value="CAG2158806.1"/>
    <property type="molecule type" value="Genomic_DNA"/>
</dbReference>
<dbReference type="RefSeq" id="WP_244874112.1">
    <property type="nucleotide sequence ID" value="NZ_CAJPVI010000050.1"/>
</dbReference>
<organism evidence="2 3">
    <name type="scientific">Cupriavidus numazuensis</name>
    <dbReference type="NCBI Taxonomy" id="221992"/>
    <lineage>
        <taxon>Bacteria</taxon>
        <taxon>Pseudomonadati</taxon>
        <taxon>Pseudomonadota</taxon>
        <taxon>Betaproteobacteria</taxon>
        <taxon>Burkholderiales</taxon>
        <taxon>Burkholderiaceae</taxon>
        <taxon>Cupriavidus</taxon>
    </lineage>
</organism>
<evidence type="ECO:0000313" key="3">
    <source>
        <dbReference type="Proteomes" id="UP000672657"/>
    </source>
</evidence>
<evidence type="ECO:0000256" key="1">
    <source>
        <dbReference type="SAM" id="Phobius"/>
    </source>
</evidence>
<proteinExistence type="predicted"/>
<evidence type="ECO:0008006" key="4">
    <source>
        <dbReference type="Google" id="ProtNLM"/>
    </source>
</evidence>
<sequence>MNAKTMRPRRRAGRRPSGTTLIEILVAMVIALFMLGGLLAAFLGMRQAHADQDRLAALQDNERMALTVLTDSVRAAGYFPDPLNGSAVSALPFAEGDFGQLAAGQGIGGRSAASGVGESLTTRYVTDSGDGITNCLGQTNTSGAAQIHINTFAVSADGELTCSLNGAAPVVLVGGITRFSVLYGTDSGDAGNVDRYLSADEVTRASLWPLVRTARIALTFANPNARQPGQPASTNWEQTIGLLNRS</sequence>
<dbReference type="Proteomes" id="UP000672657">
    <property type="component" value="Unassembled WGS sequence"/>
</dbReference>
<reference evidence="2 3" key="1">
    <citation type="submission" date="2021-03" db="EMBL/GenBank/DDBJ databases">
        <authorList>
            <person name="Peeters C."/>
        </authorList>
    </citation>
    <scope>NUCLEOTIDE SEQUENCE [LARGE SCALE GENOMIC DNA]</scope>
    <source>
        <strain evidence="2 3">LMG 26411</strain>
    </source>
</reference>
<feature type="transmembrane region" description="Helical" evidence="1">
    <location>
        <begin position="21"/>
        <end position="45"/>
    </location>
</feature>
<gene>
    <name evidence="2" type="ORF">LMG26411_06207</name>
</gene>
<accession>A0ABM8TRF8</accession>
<dbReference type="InterPro" id="IPR032092">
    <property type="entry name" value="PilW"/>
</dbReference>
<evidence type="ECO:0000313" key="2">
    <source>
        <dbReference type="EMBL" id="CAG2158806.1"/>
    </source>
</evidence>
<protein>
    <recommendedName>
        <fullName evidence="4">Type IV pilus assembly protein PilW</fullName>
    </recommendedName>
</protein>